<keyword evidence="3" id="KW-1185">Reference proteome</keyword>
<reference evidence="2 3" key="1">
    <citation type="journal article" date="2021" name="Sci. Rep.">
        <title>Genome sequencing of the multicellular alga Astrephomene provides insights into convergent evolution of germ-soma differentiation.</title>
        <authorList>
            <person name="Yamashita S."/>
            <person name="Yamamoto K."/>
            <person name="Matsuzaki R."/>
            <person name="Suzuki S."/>
            <person name="Yamaguchi H."/>
            <person name="Hirooka S."/>
            <person name="Minakuchi Y."/>
            <person name="Miyagishima S."/>
            <person name="Kawachi M."/>
            <person name="Toyoda A."/>
            <person name="Nozaki H."/>
        </authorList>
    </citation>
    <scope>NUCLEOTIDE SEQUENCE [LARGE SCALE GENOMIC DNA]</scope>
    <source>
        <strain evidence="2 3">NIES-4017</strain>
    </source>
</reference>
<dbReference type="Proteomes" id="UP001054857">
    <property type="component" value="Unassembled WGS sequence"/>
</dbReference>
<gene>
    <name evidence="2" type="ORF">Agub_g14164</name>
</gene>
<organism evidence="2 3">
    <name type="scientific">Astrephomene gubernaculifera</name>
    <dbReference type="NCBI Taxonomy" id="47775"/>
    <lineage>
        <taxon>Eukaryota</taxon>
        <taxon>Viridiplantae</taxon>
        <taxon>Chlorophyta</taxon>
        <taxon>core chlorophytes</taxon>
        <taxon>Chlorophyceae</taxon>
        <taxon>CS clade</taxon>
        <taxon>Chlamydomonadales</taxon>
        <taxon>Astrephomenaceae</taxon>
        <taxon>Astrephomene</taxon>
    </lineage>
</organism>
<evidence type="ECO:0000313" key="3">
    <source>
        <dbReference type="Proteomes" id="UP001054857"/>
    </source>
</evidence>
<accession>A0AAD3E1F5</accession>
<evidence type="ECO:0000313" key="2">
    <source>
        <dbReference type="EMBL" id="GFR51718.1"/>
    </source>
</evidence>
<dbReference type="EMBL" id="BMAR01000053">
    <property type="protein sequence ID" value="GFR51718.1"/>
    <property type="molecule type" value="Genomic_DNA"/>
</dbReference>
<sequence length="119" mass="13451">MAYNLYQVQMAKAWAERIEKETAQAEKFWHQQTMKAGNVPAPVPGAYPSSVPPILMTEEALSMAGSAPARSAAPTGYTSKTSYLRSRLEKLEEELSAERESRRKAEEDLQELRKNIKRH</sequence>
<feature type="compositionally biased region" description="Basic and acidic residues" evidence="1">
    <location>
        <begin position="96"/>
        <end position="119"/>
    </location>
</feature>
<protein>
    <submittedName>
        <fullName evidence="2">Uncharacterized protein</fullName>
    </submittedName>
</protein>
<proteinExistence type="predicted"/>
<name>A0AAD3E1F5_9CHLO</name>
<evidence type="ECO:0000256" key="1">
    <source>
        <dbReference type="SAM" id="MobiDB-lite"/>
    </source>
</evidence>
<dbReference type="AlphaFoldDB" id="A0AAD3E1F5"/>
<comment type="caution">
    <text evidence="2">The sequence shown here is derived from an EMBL/GenBank/DDBJ whole genome shotgun (WGS) entry which is preliminary data.</text>
</comment>
<feature type="region of interest" description="Disordered" evidence="1">
    <location>
        <begin position="92"/>
        <end position="119"/>
    </location>
</feature>